<evidence type="ECO:0000313" key="1">
    <source>
        <dbReference type="EMBL" id="KAI4375375.1"/>
    </source>
</evidence>
<dbReference type="EMBL" id="CM042883">
    <property type="protein sequence ID" value="KAI4375375.1"/>
    <property type="molecule type" value="Genomic_DNA"/>
</dbReference>
<protein>
    <submittedName>
        <fullName evidence="1">Uncharacterized protein</fullName>
    </submittedName>
</protein>
<proteinExistence type="predicted"/>
<accession>A0ACB9R904</accession>
<evidence type="ECO:0000313" key="2">
    <source>
        <dbReference type="Proteomes" id="UP001057402"/>
    </source>
</evidence>
<reference evidence="2" key="1">
    <citation type="journal article" date="2023" name="Front. Plant Sci.">
        <title>Chromosomal-level genome assembly of Melastoma candidum provides insights into trichome evolution.</title>
        <authorList>
            <person name="Zhong Y."/>
            <person name="Wu W."/>
            <person name="Sun C."/>
            <person name="Zou P."/>
            <person name="Liu Y."/>
            <person name="Dai S."/>
            <person name="Zhou R."/>
        </authorList>
    </citation>
    <scope>NUCLEOTIDE SEQUENCE [LARGE SCALE GENOMIC DNA]</scope>
</reference>
<sequence>MFNSQSLSRNGPLGAVWVAAYCHKRLKKLHVTQTDIPSSVDKMLLDELDVIAYRVLAYFLLGIVRIYSKKVEYLFKDCHKVLVDLKGFVFKEPNVSRTKHRSSGKPESHGSVSIPKRFELDAFDLEVVEEECSSRGIDKPLEEITLRDHNCGDSGAAQFFTGMHQWQDLTTCYHPCSPGHISSEEFLQSDMVVDEVGIICDVVVEVGRVHDVVDDAAVRNSDHEVKEMSIETFLNYIPDHGEGSYLSTLDRFGESFPNPVPLNEDEQVNGEERVDMEGLIMEEENSMGNEEPESSVNQKERDLPEEREDDLLFDGAEDEPLELVNTPGKELVSESIEMDKSPGDVLVNKKGIPVVSSPPQLPVEQGTTKPETITIQTPNVKEHVQKKRKRSCLCDDTIVLSNKELRRNLADTSGLGCRRKTVPENVIAIWKTSRTRNVSILFSEPVISGMSPGLMSLFYPPTIKTPQIQEGTTPQEKETQEDVGGFEKANILESPGDDGPPIEPKGLAPNTPAQRPLSRRPFESPVGSSLDATRVESNENEQELEYSLNIEEIAPCEADNRELNSTTERTRTVAKFLHVIFVKLKKGAEDEVLSLSKLSKGKTRKYTAKLFYEILVLKSKGCIVVEQGHPYDDIMIKKGPELEQALEVQ</sequence>
<organism evidence="1 2">
    <name type="scientific">Melastoma candidum</name>
    <dbReference type="NCBI Taxonomy" id="119954"/>
    <lineage>
        <taxon>Eukaryota</taxon>
        <taxon>Viridiplantae</taxon>
        <taxon>Streptophyta</taxon>
        <taxon>Embryophyta</taxon>
        <taxon>Tracheophyta</taxon>
        <taxon>Spermatophyta</taxon>
        <taxon>Magnoliopsida</taxon>
        <taxon>eudicotyledons</taxon>
        <taxon>Gunneridae</taxon>
        <taxon>Pentapetalae</taxon>
        <taxon>rosids</taxon>
        <taxon>malvids</taxon>
        <taxon>Myrtales</taxon>
        <taxon>Melastomataceae</taxon>
        <taxon>Melastomatoideae</taxon>
        <taxon>Melastomateae</taxon>
        <taxon>Melastoma</taxon>
    </lineage>
</organism>
<comment type="caution">
    <text evidence="1">The sequence shown here is derived from an EMBL/GenBank/DDBJ whole genome shotgun (WGS) entry which is preliminary data.</text>
</comment>
<keyword evidence="2" id="KW-1185">Reference proteome</keyword>
<gene>
    <name evidence="1" type="ORF">MLD38_013254</name>
</gene>
<name>A0ACB9R904_9MYRT</name>
<dbReference type="Proteomes" id="UP001057402">
    <property type="component" value="Chromosome 4"/>
</dbReference>